<feature type="compositionally biased region" description="Basic and acidic residues" evidence="2">
    <location>
        <begin position="513"/>
        <end position="533"/>
    </location>
</feature>
<comment type="caution">
    <text evidence="1">Lacks conserved residue(s) required for the propagation of feature annotation.</text>
</comment>
<feature type="domain" description="Laminin G" evidence="3">
    <location>
        <begin position="342"/>
        <end position="526"/>
    </location>
</feature>
<dbReference type="PROSITE" id="PS50025">
    <property type="entry name" value="LAM_G_DOMAIN"/>
    <property type="match status" value="1"/>
</dbReference>
<organism evidence="4 5">
    <name type="scientific">Aromia moschata</name>
    <dbReference type="NCBI Taxonomy" id="1265417"/>
    <lineage>
        <taxon>Eukaryota</taxon>
        <taxon>Metazoa</taxon>
        <taxon>Ecdysozoa</taxon>
        <taxon>Arthropoda</taxon>
        <taxon>Hexapoda</taxon>
        <taxon>Insecta</taxon>
        <taxon>Pterygota</taxon>
        <taxon>Neoptera</taxon>
        <taxon>Endopterygota</taxon>
        <taxon>Coleoptera</taxon>
        <taxon>Polyphaga</taxon>
        <taxon>Cucujiformia</taxon>
        <taxon>Chrysomeloidea</taxon>
        <taxon>Cerambycidae</taxon>
        <taxon>Cerambycinae</taxon>
        <taxon>Callichromatini</taxon>
        <taxon>Aromia</taxon>
    </lineage>
</organism>
<gene>
    <name evidence="4" type="ORF">NQ318_018611</name>
</gene>
<reference evidence="4" key="1">
    <citation type="journal article" date="2023" name="Insect Mol. Biol.">
        <title>Genome sequencing provides insights into the evolution of gene families encoding plant cell wall-degrading enzymes in longhorned beetles.</title>
        <authorList>
            <person name="Shin N.R."/>
            <person name="Okamura Y."/>
            <person name="Kirsch R."/>
            <person name="Pauchet Y."/>
        </authorList>
    </citation>
    <scope>NUCLEOTIDE SEQUENCE</scope>
    <source>
        <strain evidence="4">AMC_N1</strain>
    </source>
</reference>
<feature type="region of interest" description="Disordered" evidence="2">
    <location>
        <begin position="512"/>
        <end position="548"/>
    </location>
</feature>
<evidence type="ECO:0000256" key="1">
    <source>
        <dbReference type="PROSITE-ProRule" id="PRU00122"/>
    </source>
</evidence>
<evidence type="ECO:0000259" key="3">
    <source>
        <dbReference type="PROSITE" id="PS50025"/>
    </source>
</evidence>
<dbReference type="Proteomes" id="UP001162162">
    <property type="component" value="Unassembled WGS sequence"/>
</dbReference>
<dbReference type="InterPro" id="IPR013320">
    <property type="entry name" value="ConA-like_dom_sf"/>
</dbReference>
<dbReference type="SMART" id="SM00282">
    <property type="entry name" value="LamG"/>
    <property type="match status" value="2"/>
</dbReference>
<evidence type="ECO:0000313" key="5">
    <source>
        <dbReference type="Proteomes" id="UP001162162"/>
    </source>
</evidence>
<dbReference type="Pfam" id="PF02210">
    <property type="entry name" value="Laminin_G_2"/>
    <property type="match status" value="2"/>
</dbReference>
<sequence length="548" mass="61707">MEENPQSTSTLVASENELVQKLNEDDPDRRLQFCETVMNLSEGSDYLNIAIKDGCLSLTMGLANGKQEMQIKPNKVRFDDNQWHKVSVHRRIQEISAITSFCRPLHIHERQENETDEWKRAVLEINVQQRILRAKSYSPLNRYYGNMYLEQVYRGKTSLPGIKQEDSIPYHSILDTDATSRHPEFYDGSDSEPDLLLKTAGVPTPILSAVVDGVYADHSHIAGKFTMLSSSRVYVGGSINTRALHGARVHNNFVGCMRKKPIHFRFCYDFIWNDSWSYSSVVRHRFGTVPSSETAERQRKGEVEFVADTLRLNLLELGRSGSHLIQVAGRLDYKCPTGETHDPVTFTTRESHLILPPWNAKKSGNISFKFRTNEANGLILFNGGIRAPRVDLFAVEIYNGHIYIHLDLGSGPSKQRGSRRRIDDGAWHEVTFRRTGRDSRITVDGFHTDFKTVEGSTSLELDGNMYVGGLGPPFSEIPVPAGLWTAVLQQGFVGCFKDLVMNNEAVDVASYAREQDSDNPKRSNGLRLDDLGGHKTGLPHHIHVSPNV</sequence>
<dbReference type="CDD" id="cd00110">
    <property type="entry name" value="LamG"/>
    <property type="match status" value="1"/>
</dbReference>
<evidence type="ECO:0000313" key="4">
    <source>
        <dbReference type="EMBL" id="KAJ8963146.1"/>
    </source>
</evidence>
<protein>
    <recommendedName>
        <fullName evidence="3">Laminin G domain-containing protein</fullName>
    </recommendedName>
</protein>
<evidence type="ECO:0000256" key="2">
    <source>
        <dbReference type="SAM" id="MobiDB-lite"/>
    </source>
</evidence>
<keyword evidence="5" id="KW-1185">Reference proteome</keyword>
<accession>A0AAV8ZIB8</accession>
<dbReference type="InterPro" id="IPR001791">
    <property type="entry name" value="Laminin_G"/>
</dbReference>
<dbReference type="PANTHER" id="PTHR15036">
    <property type="entry name" value="PIKACHURIN-LIKE PROTEIN"/>
    <property type="match status" value="1"/>
</dbReference>
<proteinExistence type="predicted"/>
<comment type="caution">
    <text evidence="4">The sequence shown here is derived from an EMBL/GenBank/DDBJ whole genome shotgun (WGS) entry which is preliminary data.</text>
</comment>
<dbReference type="SUPFAM" id="SSF49899">
    <property type="entry name" value="Concanavalin A-like lectins/glucanases"/>
    <property type="match status" value="3"/>
</dbReference>
<dbReference type="Gene3D" id="2.60.120.200">
    <property type="match status" value="2"/>
</dbReference>
<dbReference type="AlphaFoldDB" id="A0AAV8ZIB8"/>
<feature type="compositionally biased region" description="Basic residues" evidence="2">
    <location>
        <begin position="537"/>
        <end position="548"/>
    </location>
</feature>
<dbReference type="PANTHER" id="PTHR15036:SF89">
    <property type="entry name" value="NEUREXIN 1, ISOFORM F"/>
    <property type="match status" value="1"/>
</dbReference>
<name>A0AAV8ZIB8_9CUCU</name>
<dbReference type="GO" id="GO:0016020">
    <property type="term" value="C:membrane"/>
    <property type="evidence" value="ECO:0007669"/>
    <property type="project" value="UniProtKB-SubCell"/>
</dbReference>
<dbReference type="InterPro" id="IPR050372">
    <property type="entry name" value="Neurexin-related_CASP"/>
</dbReference>
<dbReference type="EMBL" id="JAPWTK010000001">
    <property type="protein sequence ID" value="KAJ8963146.1"/>
    <property type="molecule type" value="Genomic_DNA"/>
</dbReference>